<keyword evidence="4 11" id="KW-0067">ATP-binding</keyword>
<accession>A0ABW6V3E3</accession>
<feature type="domain" description="ABC transmembrane type-1" evidence="10">
    <location>
        <begin position="67"/>
        <end position="352"/>
    </location>
</feature>
<keyword evidence="5 8" id="KW-1133">Transmembrane helix</keyword>
<evidence type="ECO:0000256" key="2">
    <source>
        <dbReference type="ARBA" id="ARBA00022692"/>
    </source>
</evidence>
<dbReference type="InterPro" id="IPR003593">
    <property type="entry name" value="AAA+_ATPase"/>
</dbReference>
<feature type="transmembrane region" description="Helical" evidence="8">
    <location>
        <begin position="182"/>
        <end position="201"/>
    </location>
</feature>
<dbReference type="PANTHER" id="PTHR24221">
    <property type="entry name" value="ATP-BINDING CASSETTE SUB-FAMILY B"/>
    <property type="match status" value="1"/>
</dbReference>
<dbReference type="EMBL" id="JBIAXI010000007">
    <property type="protein sequence ID" value="MFF4773832.1"/>
    <property type="molecule type" value="Genomic_DNA"/>
</dbReference>
<comment type="caution">
    <text evidence="11">The sequence shown here is derived from an EMBL/GenBank/DDBJ whole genome shotgun (WGS) entry which is preliminary data.</text>
</comment>
<dbReference type="SUPFAM" id="SSF52540">
    <property type="entry name" value="P-loop containing nucleoside triphosphate hydrolases"/>
    <property type="match status" value="1"/>
</dbReference>
<proteinExistence type="predicted"/>
<evidence type="ECO:0000313" key="12">
    <source>
        <dbReference type="Proteomes" id="UP001602119"/>
    </source>
</evidence>
<dbReference type="RefSeq" id="WP_387342230.1">
    <property type="nucleotide sequence ID" value="NZ_JBIAXI010000007.1"/>
</dbReference>
<reference evidence="11 12" key="1">
    <citation type="submission" date="2024-10" db="EMBL/GenBank/DDBJ databases">
        <title>The Natural Products Discovery Center: Release of the First 8490 Sequenced Strains for Exploring Actinobacteria Biosynthetic Diversity.</title>
        <authorList>
            <person name="Kalkreuter E."/>
            <person name="Kautsar S.A."/>
            <person name="Yang D."/>
            <person name="Bader C.D."/>
            <person name="Teijaro C.N."/>
            <person name="Fluegel L."/>
            <person name="Davis C.M."/>
            <person name="Simpson J.R."/>
            <person name="Lauterbach L."/>
            <person name="Steele A.D."/>
            <person name="Gui C."/>
            <person name="Meng S."/>
            <person name="Li G."/>
            <person name="Viehrig K."/>
            <person name="Ye F."/>
            <person name="Su P."/>
            <person name="Kiefer A.F."/>
            <person name="Nichols A."/>
            <person name="Cepeda A.J."/>
            <person name="Yan W."/>
            <person name="Fan B."/>
            <person name="Jiang Y."/>
            <person name="Adhikari A."/>
            <person name="Zheng C.-J."/>
            <person name="Schuster L."/>
            <person name="Cowan T.M."/>
            <person name="Smanski M.J."/>
            <person name="Chevrette M.G."/>
            <person name="De Carvalho L.P.S."/>
            <person name="Shen B."/>
        </authorList>
    </citation>
    <scope>NUCLEOTIDE SEQUENCE [LARGE SCALE GENOMIC DNA]</scope>
    <source>
        <strain evidence="11 12">NPDC001281</strain>
    </source>
</reference>
<feature type="region of interest" description="Disordered" evidence="7">
    <location>
        <begin position="1"/>
        <end position="35"/>
    </location>
</feature>
<organism evidence="11 12">
    <name type="scientific">Microtetraspora fusca</name>
    <dbReference type="NCBI Taxonomy" id="1997"/>
    <lineage>
        <taxon>Bacteria</taxon>
        <taxon>Bacillati</taxon>
        <taxon>Actinomycetota</taxon>
        <taxon>Actinomycetes</taxon>
        <taxon>Streptosporangiales</taxon>
        <taxon>Streptosporangiaceae</taxon>
        <taxon>Microtetraspora</taxon>
    </lineage>
</organism>
<feature type="transmembrane region" description="Helical" evidence="8">
    <location>
        <begin position="291"/>
        <end position="314"/>
    </location>
</feature>
<dbReference type="SUPFAM" id="SSF90123">
    <property type="entry name" value="ABC transporter transmembrane region"/>
    <property type="match status" value="1"/>
</dbReference>
<evidence type="ECO:0000313" key="11">
    <source>
        <dbReference type="EMBL" id="MFF4773832.1"/>
    </source>
</evidence>
<evidence type="ECO:0000259" key="10">
    <source>
        <dbReference type="PROSITE" id="PS50929"/>
    </source>
</evidence>
<feature type="compositionally biased region" description="Basic and acidic residues" evidence="7">
    <location>
        <begin position="1"/>
        <end position="12"/>
    </location>
</feature>
<dbReference type="InterPro" id="IPR003439">
    <property type="entry name" value="ABC_transporter-like_ATP-bd"/>
</dbReference>
<name>A0ABW6V3E3_MICFU</name>
<evidence type="ECO:0000256" key="6">
    <source>
        <dbReference type="ARBA" id="ARBA00023136"/>
    </source>
</evidence>
<dbReference type="SMART" id="SM00382">
    <property type="entry name" value="AAA"/>
    <property type="match status" value="1"/>
</dbReference>
<gene>
    <name evidence="11" type="ORF">ACFY05_13320</name>
</gene>
<keyword evidence="6 8" id="KW-0472">Membrane</keyword>
<feature type="domain" description="ABC transporter" evidence="9">
    <location>
        <begin position="386"/>
        <end position="636"/>
    </location>
</feature>
<evidence type="ECO:0000256" key="7">
    <source>
        <dbReference type="SAM" id="MobiDB-lite"/>
    </source>
</evidence>
<dbReference type="PROSITE" id="PS50893">
    <property type="entry name" value="ABC_TRANSPORTER_2"/>
    <property type="match status" value="1"/>
</dbReference>
<keyword evidence="3" id="KW-0547">Nucleotide-binding</keyword>
<dbReference type="InterPro" id="IPR017871">
    <property type="entry name" value="ABC_transporter-like_CS"/>
</dbReference>
<keyword evidence="2 8" id="KW-0812">Transmembrane</keyword>
<protein>
    <submittedName>
        <fullName evidence="11">ABC transporter ATP-binding protein</fullName>
    </submittedName>
</protein>
<dbReference type="Proteomes" id="UP001602119">
    <property type="component" value="Unassembled WGS sequence"/>
</dbReference>
<dbReference type="Pfam" id="PF00664">
    <property type="entry name" value="ABC_membrane"/>
    <property type="match status" value="1"/>
</dbReference>
<dbReference type="PROSITE" id="PS00211">
    <property type="entry name" value="ABC_TRANSPORTER_1"/>
    <property type="match status" value="1"/>
</dbReference>
<dbReference type="InterPro" id="IPR036640">
    <property type="entry name" value="ABC1_TM_sf"/>
</dbReference>
<evidence type="ECO:0000256" key="3">
    <source>
        <dbReference type="ARBA" id="ARBA00022741"/>
    </source>
</evidence>
<evidence type="ECO:0000256" key="1">
    <source>
        <dbReference type="ARBA" id="ARBA00004651"/>
    </source>
</evidence>
<keyword evidence="12" id="KW-1185">Reference proteome</keyword>
<feature type="transmembrane region" description="Helical" evidence="8">
    <location>
        <begin position="207"/>
        <end position="225"/>
    </location>
</feature>
<feature type="transmembrane region" description="Helical" evidence="8">
    <location>
        <begin position="99"/>
        <end position="120"/>
    </location>
</feature>
<evidence type="ECO:0000259" key="9">
    <source>
        <dbReference type="PROSITE" id="PS50893"/>
    </source>
</evidence>
<dbReference type="InterPro" id="IPR011527">
    <property type="entry name" value="ABC1_TM_dom"/>
</dbReference>
<comment type="subcellular location">
    <subcellularLocation>
        <location evidence="1">Cell membrane</location>
        <topology evidence="1">Multi-pass membrane protein</topology>
    </subcellularLocation>
</comment>
<dbReference type="InterPro" id="IPR039421">
    <property type="entry name" value="Type_1_exporter"/>
</dbReference>
<evidence type="ECO:0000256" key="5">
    <source>
        <dbReference type="ARBA" id="ARBA00022989"/>
    </source>
</evidence>
<dbReference type="PANTHER" id="PTHR24221:SF654">
    <property type="entry name" value="ATP-BINDING CASSETTE SUB-FAMILY B MEMBER 6"/>
    <property type="match status" value="1"/>
</dbReference>
<dbReference type="InterPro" id="IPR027417">
    <property type="entry name" value="P-loop_NTPase"/>
</dbReference>
<dbReference type="Pfam" id="PF00005">
    <property type="entry name" value="ABC_tran"/>
    <property type="match status" value="1"/>
</dbReference>
<sequence length="674" mass="71281">MSGAGARDRPREQGGPGAGASRPDRDGTLSPEGVDRAPLPAAGVATWVRRLAIALSLAAAAAPGTLALYVSLTLVAGAFPVVATWLTKNVIDHLIAGSPLGTLAGLAVGLAVAGTITAALPQVTHYLRAEADRAVGVIAQDRLFAAVEGFVGLGRFENPHFLDRLRLAQQASMVSPAQAVDGALGVGGALVTLVGFLGSLLLLSPALTLLVLAAGVPTLIAEIAMSRRRAGMLWTIGSAERREIFYSQLLTSVQAAKEVRLFGIGPFLRGRMLAERSTANRSKRAVDRRETVVQTGLGLLAALVSGVGLFWAVISAHSGRISVGDVAMFVAAITGTQGALVAMAGDAARANQALLMFDHYVAVTTAGPDLPVRAAPTPLPPLRHGIEFRDVWFRYSDDHSWVLRGVNLRVPKGAAVALVGLNGEGKSTLIKLLCRFYDPTRGAILWDGVDIRDVDVAELRRRIGAVFQDYMSYDMTAGENIALGDLTALDDRDRLAAAARAAGIHDKIMELPSTFDTLLTRMFFMESEKEDARNGHMLSGGQWQRLALARAFLRDRRDLMILDEPSAGLDAEAEHEIHVSLKRHQADQTSLLVSHRLGAVRDADRIVVLSDGQIAEQGRHDELTAAGGIYARLFALQASGYHPGTEEARTAAEQAHGVAGAQAPGAASLSAGTR</sequence>
<evidence type="ECO:0000256" key="4">
    <source>
        <dbReference type="ARBA" id="ARBA00022840"/>
    </source>
</evidence>
<evidence type="ECO:0000256" key="8">
    <source>
        <dbReference type="SAM" id="Phobius"/>
    </source>
</evidence>
<dbReference type="GO" id="GO:0005524">
    <property type="term" value="F:ATP binding"/>
    <property type="evidence" value="ECO:0007669"/>
    <property type="project" value="UniProtKB-KW"/>
</dbReference>
<feature type="transmembrane region" description="Helical" evidence="8">
    <location>
        <begin position="51"/>
        <end position="79"/>
    </location>
</feature>
<dbReference type="PROSITE" id="PS50929">
    <property type="entry name" value="ABC_TM1F"/>
    <property type="match status" value="1"/>
</dbReference>
<dbReference type="Gene3D" id="1.20.1560.10">
    <property type="entry name" value="ABC transporter type 1, transmembrane domain"/>
    <property type="match status" value="1"/>
</dbReference>
<dbReference type="Gene3D" id="3.40.50.300">
    <property type="entry name" value="P-loop containing nucleotide triphosphate hydrolases"/>
    <property type="match status" value="1"/>
</dbReference>